<evidence type="ECO:0000256" key="18">
    <source>
        <dbReference type="ARBA" id="ARBA00057081"/>
    </source>
</evidence>
<dbReference type="PANTHER" id="PTHR12603:SF0">
    <property type="entry name" value="CCR4-NOT TRANSCRIPTION COMPLEX SUBUNIT 4"/>
    <property type="match status" value="1"/>
</dbReference>
<dbReference type="PROSITE" id="PS50103">
    <property type="entry name" value="ZF_C3H1"/>
    <property type="match status" value="1"/>
</dbReference>
<evidence type="ECO:0000313" key="31">
    <source>
        <dbReference type="EMBL" id="CAB3383026.1"/>
    </source>
</evidence>
<comment type="subunit">
    <text evidence="19">Interacts with CNOT1 via its C-terminus but does not stably associate with the CCR4-NOT complex. Interacts (via RING domain) with UBE2D2. Interacts with ABCE1, PINK1 and PELO.</text>
</comment>
<dbReference type="SUPFAM" id="SSF54928">
    <property type="entry name" value="RNA-binding domain, RBD"/>
    <property type="match status" value="1"/>
</dbReference>
<keyword evidence="7" id="KW-0963">Cytoplasm</keyword>
<evidence type="ECO:0000256" key="16">
    <source>
        <dbReference type="ARBA" id="ARBA00023054"/>
    </source>
</evidence>
<evidence type="ECO:0000259" key="29">
    <source>
        <dbReference type="PROSITE" id="PS50102"/>
    </source>
</evidence>
<feature type="region of interest" description="Disordered" evidence="27">
    <location>
        <begin position="468"/>
        <end position="490"/>
    </location>
</feature>
<dbReference type="InterPro" id="IPR000571">
    <property type="entry name" value="Znf_CCCH"/>
</dbReference>
<feature type="domain" description="C3H1-type" evidence="30">
    <location>
        <begin position="232"/>
        <end position="259"/>
    </location>
</feature>
<keyword evidence="15 25" id="KW-0694">RNA-binding</keyword>
<evidence type="ECO:0000256" key="25">
    <source>
        <dbReference type="PROSITE-ProRule" id="PRU00176"/>
    </source>
</evidence>
<keyword evidence="8" id="KW-0597">Phosphoprotein</keyword>
<dbReference type="GO" id="GO:0005829">
    <property type="term" value="C:cytosol"/>
    <property type="evidence" value="ECO:0007669"/>
    <property type="project" value="UniProtKB-ARBA"/>
</dbReference>
<reference evidence="31 32" key="1">
    <citation type="submission" date="2020-04" db="EMBL/GenBank/DDBJ databases">
        <authorList>
            <person name="Alioto T."/>
            <person name="Alioto T."/>
            <person name="Gomez Garrido J."/>
        </authorList>
    </citation>
    <scope>NUCLEOTIDE SEQUENCE [LARGE SCALE GENOMIC DNA]</scope>
</reference>
<protein>
    <recommendedName>
        <fullName evidence="20">CCR4-NOT transcription complex subunit 4</fullName>
        <ecNumber evidence="5">2.3.2.27</ecNumber>
    </recommendedName>
    <alternativeName>
        <fullName evidence="23">CCR4-associated factor 4</fullName>
    </alternativeName>
    <alternativeName>
        <fullName evidence="24">E3 ubiquitin-protein ligase CNOT4</fullName>
    </alternativeName>
    <alternativeName>
        <fullName evidence="21">Potential transcriptional repressor NOT4Hp</fullName>
    </alternativeName>
    <alternativeName>
        <fullName evidence="22">RING-type E3 ubiquitin transferase CNOT4</fullName>
    </alternativeName>
</protein>
<dbReference type="Pfam" id="PF00076">
    <property type="entry name" value="RRM_1"/>
    <property type="match status" value="1"/>
</dbReference>
<keyword evidence="6" id="KW-0488">Methylation</keyword>
<dbReference type="InterPro" id="IPR039515">
    <property type="entry name" value="NOT4_mRING-HC-C4C4"/>
</dbReference>
<comment type="function">
    <text evidence="18">Has E3 ubiquitin ligase activity, promoting ubiquitination and degradation of target proteins. Involved in activation of the JAK/STAT pathway. Catalyzes ubiquitination of methylated RBM15. Plays a role in quality control of translation of mitochondrial outer membrane-localized mRNA. As part of the PINK1-regulated signaling, upon mitochondria damage, ubiquitinates ABCE1 and thereby recruits autophagy receptors to the mitochondrial outer membrane to initiate mitophagy.</text>
</comment>
<evidence type="ECO:0000256" key="4">
    <source>
        <dbReference type="ARBA" id="ARBA00004906"/>
    </source>
</evidence>
<evidence type="ECO:0000256" key="9">
    <source>
        <dbReference type="ARBA" id="ARBA00022679"/>
    </source>
</evidence>
<dbReference type="Gene3D" id="3.30.70.330">
    <property type="match status" value="1"/>
</dbReference>
<comment type="pathway">
    <text evidence="4">Protein modification; protein ubiquitination.</text>
</comment>
<feature type="compositionally biased region" description="Polar residues" evidence="27">
    <location>
        <begin position="392"/>
        <end position="403"/>
    </location>
</feature>
<evidence type="ECO:0000256" key="26">
    <source>
        <dbReference type="PROSITE-ProRule" id="PRU00723"/>
    </source>
</evidence>
<feature type="compositionally biased region" description="Acidic residues" evidence="27">
    <location>
        <begin position="477"/>
        <end position="489"/>
    </location>
</feature>
<evidence type="ECO:0000256" key="8">
    <source>
        <dbReference type="ARBA" id="ARBA00022553"/>
    </source>
</evidence>
<dbReference type="CDD" id="cd12438">
    <property type="entry name" value="RRM_CNOT4"/>
    <property type="match status" value="1"/>
</dbReference>
<evidence type="ECO:0000256" key="3">
    <source>
        <dbReference type="ARBA" id="ARBA00004496"/>
    </source>
</evidence>
<evidence type="ECO:0000256" key="1">
    <source>
        <dbReference type="ARBA" id="ARBA00000900"/>
    </source>
</evidence>
<feature type="zinc finger region" description="C3H1-type" evidence="26">
    <location>
        <begin position="232"/>
        <end position="259"/>
    </location>
</feature>
<evidence type="ECO:0000259" key="30">
    <source>
        <dbReference type="PROSITE" id="PS50103"/>
    </source>
</evidence>
<dbReference type="PROSITE" id="PS50089">
    <property type="entry name" value="ZF_RING_2"/>
    <property type="match status" value="1"/>
</dbReference>
<keyword evidence="12" id="KW-0833">Ubl conjugation pathway</keyword>
<evidence type="ECO:0000256" key="5">
    <source>
        <dbReference type="ARBA" id="ARBA00012483"/>
    </source>
</evidence>
<dbReference type="OrthoDB" id="1923159at2759"/>
<feature type="compositionally biased region" description="Basic and acidic residues" evidence="27">
    <location>
        <begin position="341"/>
        <end position="352"/>
    </location>
</feature>
<accession>A0A8S1DPI5</accession>
<feature type="compositionally biased region" description="Low complexity" evidence="27">
    <location>
        <begin position="303"/>
        <end position="313"/>
    </location>
</feature>
<evidence type="ECO:0000256" key="6">
    <source>
        <dbReference type="ARBA" id="ARBA00022481"/>
    </source>
</evidence>
<dbReference type="AlphaFoldDB" id="A0A8S1DPI5"/>
<dbReference type="InterPro" id="IPR012677">
    <property type="entry name" value="Nucleotide-bd_a/b_plait_sf"/>
</dbReference>
<evidence type="ECO:0000256" key="20">
    <source>
        <dbReference type="ARBA" id="ARBA00071435"/>
    </source>
</evidence>
<dbReference type="CDD" id="cd16618">
    <property type="entry name" value="mRING-HC-C4C4_CNOT4"/>
    <property type="match status" value="1"/>
</dbReference>
<evidence type="ECO:0000256" key="2">
    <source>
        <dbReference type="ARBA" id="ARBA00004123"/>
    </source>
</evidence>
<dbReference type="GO" id="GO:0030014">
    <property type="term" value="C:CCR4-NOT complex"/>
    <property type="evidence" value="ECO:0007669"/>
    <property type="project" value="InterPro"/>
</dbReference>
<feature type="region of interest" description="Disordered" evidence="27">
    <location>
        <begin position="293"/>
        <end position="426"/>
    </location>
</feature>
<keyword evidence="17" id="KW-0539">Nucleus</keyword>
<dbReference type="GO" id="GO:0061630">
    <property type="term" value="F:ubiquitin protein ligase activity"/>
    <property type="evidence" value="ECO:0007669"/>
    <property type="project" value="UniProtKB-EC"/>
</dbReference>
<dbReference type="PROSITE" id="PS50102">
    <property type="entry name" value="RRM"/>
    <property type="match status" value="1"/>
</dbReference>
<evidence type="ECO:0000256" key="17">
    <source>
        <dbReference type="ARBA" id="ARBA00023242"/>
    </source>
</evidence>
<evidence type="ECO:0000259" key="28">
    <source>
        <dbReference type="PROSITE" id="PS50089"/>
    </source>
</evidence>
<dbReference type="GO" id="GO:0016567">
    <property type="term" value="P:protein ubiquitination"/>
    <property type="evidence" value="ECO:0007669"/>
    <property type="project" value="TreeGrafter"/>
</dbReference>
<dbReference type="FunFam" id="3.30.70.330:FF:000044">
    <property type="entry name" value="Putative ccr4-not transcription complex subunit 4"/>
    <property type="match status" value="1"/>
</dbReference>
<evidence type="ECO:0000256" key="7">
    <source>
        <dbReference type="ARBA" id="ARBA00022490"/>
    </source>
</evidence>
<evidence type="ECO:0000256" key="24">
    <source>
        <dbReference type="ARBA" id="ARBA00083942"/>
    </source>
</evidence>
<evidence type="ECO:0000256" key="23">
    <source>
        <dbReference type="ARBA" id="ARBA00083547"/>
    </source>
</evidence>
<dbReference type="PANTHER" id="PTHR12603">
    <property type="entry name" value="CCR4-NOT TRANSCRIPTION COMPLEX RELATED"/>
    <property type="match status" value="1"/>
</dbReference>
<keyword evidence="9" id="KW-0808">Transferase</keyword>
<keyword evidence="16" id="KW-0175">Coiled coil</keyword>
<dbReference type="EC" id="2.3.2.27" evidence="5"/>
<feature type="compositionally biased region" description="Polar residues" evidence="27">
    <location>
        <begin position="293"/>
        <end position="302"/>
    </location>
</feature>
<evidence type="ECO:0000256" key="15">
    <source>
        <dbReference type="ARBA" id="ARBA00022884"/>
    </source>
</evidence>
<dbReference type="Pfam" id="PF14570">
    <property type="entry name" value="zf-RING_4"/>
    <property type="match status" value="1"/>
</dbReference>
<dbReference type="InterPro" id="IPR035979">
    <property type="entry name" value="RBD_domain_sf"/>
</dbReference>
<feature type="compositionally biased region" description="Low complexity" evidence="27">
    <location>
        <begin position="404"/>
        <end position="420"/>
    </location>
</feature>
<evidence type="ECO:0000256" key="12">
    <source>
        <dbReference type="ARBA" id="ARBA00022786"/>
    </source>
</evidence>
<dbReference type="GO" id="GO:0005634">
    <property type="term" value="C:nucleus"/>
    <property type="evidence" value="ECO:0007669"/>
    <property type="project" value="UniProtKB-SubCell"/>
</dbReference>
<keyword evidence="13 26" id="KW-0862">Zinc</keyword>
<feature type="domain" description="RRM" evidence="29">
    <location>
        <begin position="151"/>
        <end position="235"/>
    </location>
</feature>
<proteinExistence type="predicted"/>
<dbReference type="InterPro" id="IPR003954">
    <property type="entry name" value="RRM_euk-type"/>
</dbReference>
<evidence type="ECO:0000256" key="14">
    <source>
        <dbReference type="ARBA" id="ARBA00022843"/>
    </source>
</evidence>
<comment type="catalytic activity">
    <reaction evidence="1">
        <text>S-ubiquitinyl-[E2 ubiquitin-conjugating enzyme]-L-cysteine + [acceptor protein]-L-lysine = [E2 ubiquitin-conjugating enzyme]-L-cysteine + N(6)-ubiquitinyl-[acceptor protein]-L-lysine.</text>
        <dbReference type="EC" id="2.3.2.27"/>
    </reaction>
</comment>
<dbReference type="InterPro" id="IPR034261">
    <property type="entry name" value="CNOT4_RRM"/>
</dbReference>
<dbReference type="InterPro" id="IPR013083">
    <property type="entry name" value="Znf_RING/FYVE/PHD"/>
</dbReference>
<dbReference type="InterPro" id="IPR000504">
    <property type="entry name" value="RRM_dom"/>
</dbReference>
<feature type="compositionally biased region" description="Basic residues" evidence="27">
    <location>
        <begin position="353"/>
        <end position="368"/>
    </location>
</feature>
<evidence type="ECO:0000256" key="27">
    <source>
        <dbReference type="SAM" id="MobiDB-lite"/>
    </source>
</evidence>
<comment type="subcellular location">
    <subcellularLocation>
        <location evidence="3">Cytoplasm</location>
    </subcellularLocation>
    <subcellularLocation>
        <location evidence="2">Nucleus</location>
    </subcellularLocation>
</comment>
<dbReference type="Proteomes" id="UP000494165">
    <property type="component" value="Unassembled WGS sequence"/>
</dbReference>
<dbReference type="Gene3D" id="3.30.40.10">
    <property type="entry name" value="Zinc/RING finger domain, C3HC4 (zinc finger)"/>
    <property type="match status" value="1"/>
</dbReference>
<dbReference type="GO" id="GO:0008270">
    <property type="term" value="F:zinc ion binding"/>
    <property type="evidence" value="ECO:0007669"/>
    <property type="project" value="UniProtKB-KW"/>
</dbReference>
<evidence type="ECO:0000313" key="32">
    <source>
        <dbReference type="Proteomes" id="UP000494165"/>
    </source>
</evidence>
<evidence type="ECO:0000256" key="13">
    <source>
        <dbReference type="ARBA" id="ARBA00022833"/>
    </source>
</evidence>
<evidence type="ECO:0000256" key="22">
    <source>
        <dbReference type="ARBA" id="ARBA00077837"/>
    </source>
</evidence>
<feature type="domain" description="RING-type" evidence="28">
    <location>
        <begin position="56"/>
        <end position="99"/>
    </location>
</feature>
<evidence type="ECO:0000256" key="10">
    <source>
        <dbReference type="ARBA" id="ARBA00022723"/>
    </source>
</evidence>
<dbReference type="SMART" id="SM00360">
    <property type="entry name" value="RRM"/>
    <property type="match status" value="1"/>
</dbReference>
<gene>
    <name evidence="31" type="ORF">CLODIP_2_CD13668</name>
</gene>
<evidence type="ECO:0000256" key="21">
    <source>
        <dbReference type="ARBA" id="ARBA00075062"/>
    </source>
</evidence>
<dbReference type="InterPro" id="IPR001841">
    <property type="entry name" value="Znf_RING"/>
</dbReference>
<dbReference type="FunFam" id="3.30.40.10:FF:000006">
    <property type="entry name" value="CCR4-NOT transcription complex subunit 4"/>
    <property type="match status" value="1"/>
</dbReference>
<evidence type="ECO:0000256" key="11">
    <source>
        <dbReference type="ARBA" id="ARBA00022771"/>
    </source>
</evidence>
<keyword evidence="11 26" id="KW-0863">Zinc-finger</keyword>
<keyword evidence="10 26" id="KW-0479">Metal-binding</keyword>
<evidence type="ECO:0000256" key="19">
    <source>
        <dbReference type="ARBA" id="ARBA00062432"/>
    </source>
</evidence>
<name>A0A8S1DPI5_9INSE</name>
<comment type="caution">
    <text evidence="31">The sequence shown here is derived from an EMBL/GenBank/DDBJ whole genome shotgun (WGS) entry which is preliminary data.</text>
</comment>
<dbReference type="SMART" id="SM00361">
    <property type="entry name" value="RRM_1"/>
    <property type="match status" value="1"/>
</dbReference>
<dbReference type="SUPFAM" id="SSF57850">
    <property type="entry name" value="RING/U-box"/>
    <property type="match status" value="1"/>
</dbReference>
<dbReference type="InterPro" id="IPR039780">
    <property type="entry name" value="Mot2"/>
</dbReference>
<keyword evidence="32" id="KW-1185">Reference proteome</keyword>
<dbReference type="EMBL" id="CADEPI010000292">
    <property type="protein sequence ID" value="CAB3383026.1"/>
    <property type="molecule type" value="Genomic_DNA"/>
</dbReference>
<dbReference type="GO" id="GO:0003723">
    <property type="term" value="F:RNA binding"/>
    <property type="evidence" value="ECO:0007669"/>
    <property type="project" value="UniProtKB-UniRule"/>
</dbReference>
<organism evidence="31 32">
    <name type="scientific">Cloeon dipterum</name>
    <dbReference type="NCBI Taxonomy" id="197152"/>
    <lineage>
        <taxon>Eukaryota</taxon>
        <taxon>Metazoa</taxon>
        <taxon>Ecdysozoa</taxon>
        <taxon>Arthropoda</taxon>
        <taxon>Hexapoda</taxon>
        <taxon>Insecta</taxon>
        <taxon>Pterygota</taxon>
        <taxon>Palaeoptera</taxon>
        <taxon>Ephemeroptera</taxon>
        <taxon>Pisciforma</taxon>
        <taxon>Baetidae</taxon>
        <taxon>Cloeon</taxon>
    </lineage>
</organism>
<sequence>MLTHYDLFHLQVEPISRFFHRRLAFQQPNSLYKNAASVKTKTMSVLNQSGEEPVECPLCMEPLEIDDINFHPCTCGYQICRFCWHRIRTDENGLCPACRRAYSEDPANFRPLTSTEVQRLKSEKRMREQQRKQKVIESRQHLAAVRVVQKNLVFVLGLPARLTDTEVLKRHEYFGKFGRIQKVVINQSTSYAGTQGPSASAYVTYYRSEDALRAISAVNNTLVDSRSLKVSLGTTKYCSNFLKNQQCPRAECMYLHDLGDSEASFTKEDMQQGKHQEYEKKLYDQLLINSSSNQVKESNSDNTPKATTTAPAASAWGNNSTEEPWPLLNDEAEENIASNQETKKKEADEPAKARRKRKGRSRGKHGSKKQVPESNSGRELSPSPPPQNNNSTGQDIETINGNVQLIPQSLSPSSSTSSISDDANGKEDLKVEATQPIPESAPTEFSHLPIDGNNLESISLQAAFGFEPTELPNGALDEGDDDDDDDDLGFDPFAETQKGLAELIESEKQKQQQHQLQQSRSMTAIMQQQTKNNLEQLFRSGDLHRPISHHDLPFEFDARRAPPPGFNGLTAPSNRPAMQPRAFNDMSQPASFIFGRVIGSNNSKEPNPPAQSGFSFADWQALLPNLGSSYTSNGAQRPAPMQQRPVQSDWTAMDPAIMAASARPRPESSNLRDQLNIMTTERLFLSDRSRTNLDWSGKLAPPPGFTRRF</sequence>
<keyword evidence="14" id="KW-0832">Ubl conjugation</keyword>